<dbReference type="Proteomes" id="UP001162992">
    <property type="component" value="Chromosome 11"/>
</dbReference>
<protein>
    <submittedName>
        <fullName evidence="1">Uncharacterized protein</fullName>
    </submittedName>
</protein>
<organism evidence="1 2">
    <name type="scientific">Diphasiastrum complanatum</name>
    <name type="common">Issler's clubmoss</name>
    <name type="synonym">Lycopodium complanatum</name>
    <dbReference type="NCBI Taxonomy" id="34168"/>
    <lineage>
        <taxon>Eukaryota</taxon>
        <taxon>Viridiplantae</taxon>
        <taxon>Streptophyta</taxon>
        <taxon>Embryophyta</taxon>
        <taxon>Tracheophyta</taxon>
        <taxon>Lycopodiopsida</taxon>
        <taxon>Lycopodiales</taxon>
        <taxon>Lycopodiaceae</taxon>
        <taxon>Lycopodioideae</taxon>
        <taxon>Diphasiastrum</taxon>
    </lineage>
</organism>
<sequence length="890" mass="101090">MKNLSVISEDGNRDVENIVQAATGVDVHDPFTAPESASQNISQFVEAADQSQASEGSSKSLMDTASARVKRLFSHQIRNPAIKHDVPLSDQMPTANTQNRLTELVHSVTPKLRKLRRSTTAAAHGLKGLRFIAHKTGNADPRKQWEAVESQFQKRASADGRLARADFGACIGMKETEFAGALFDALACKGGTKVESISKEDLHEFWLQMTNQDFDLRMRLFFQMCDKNGDGRISQEEVKEIILLSASANKLSAVKEQADEYAALVMEELDPNELGYIELWQLEMLMKVPAADNAKDPLLHYKQTLISHKRKHLFQSFTHWCTLYSWKENWRRFWVISLWVAAMAGLFTWKFLEYRHNPGFKVMGYCLCTAKGAAETLKLNMAMILLPVCRNTITWLRSTTVGYIVPFNDNITFHMTIAGAIAIGVIVHGGTHLACDFPRIEESSYYKFMTTIGKDFDNSKPSYGDLLLSVEGATGIAMVILMTIIFVLATHWFRRNIVKLPWPLYMVTGYNSFWYSHHLLVLVYAMLIIHSMFLYLSHKWTQKTTWMYLAVPMLLYGSERILRIFRSNQYEVQTLKAGIHKGDVLALQMQKPAGFQYKSGMYLFLKCPSVARFEWHPFSITSAPSDDYLSVHIRTLGDWTREMRKVFSEVCQKVTDSKSGLLKAECAFKEGMQKSRFPALHIDGPYGAPAQDYKKYDVLLLVGLGIGATPFISILKDMLNHVRKAEEEESLSADMDSRADVENLEKGKHHFVGPRNAYFYWVTPEQGSFEWFEGVMNEIAEIDQEGVIEMHNHLTSVYEQGDARSALIAMLQALYHAKNGVDVLSRTKVRTHFARPDWRKVFAQLAAAYRNARIGVFYCGPVVLAKELDALSQEFTSVRATQFDFHKENF</sequence>
<comment type="caution">
    <text evidence="1">The sequence shown here is derived from an EMBL/GenBank/DDBJ whole genome shotgun (WGS) entry which is preliminary data.</text>
</comment>
<proteinExistence type="predicted"/>
<evidence type="ECO:0000313" key="1">
    <source>
        <dbReference type="EMBL" id="KAJ7538657.1"/>
    </source>
</evidence>
<name>A0ACC2C9P8_DIPCM</name>
<evidence type="ECO:0000313" key="2">
    <source>
        <dbReference type="Proteomes" id="UP001162992"/>
    </source>
</evidence>
<accession>A0ACC2C9P8</accession>
<gene>
    <name evidence="1" type="ORF">O6H91_11G058400</name>
</gene>
<keyword evidence="2" id="KW-1185">Reference proteome</keyword>
<reference evidence="2" key="1">
    <citation type="journal article" date="2024" name="Proc. Natl. Acad. Sci. U.S.A.">
        <title>Extraordinary preservation of gene collinearity over three hundred million years revealed in homosporous lycophytes.</title>
        <authorList>
            <person name="Li C."/>
            <person name="Wickell D."/>
            <person name="Kuo L.Y."/>
            <person name="Chen X."/>
            <person name="Nie B."/>
            <person name="Liao X."/>
            <person name="Peng D."/>
            <person name="Ji J."/>
            <person name="Jenkins J."/>
            <person name="Williams M."/>
            <person name="Shu S."/>
            <person name="Plott C."/>
            <person name="Barry K."/>
            <person name="Rajasekar S."/>
            <person name="Grimwood J."/>
            <person name="Han X."/>
            <person name="Sun S."/>
            <person name="Hou Z."/>
            <person name="He W."/>
            <person name="Dai G."/>
            <person name="Sun C."/>
            <person name="Schmutz J."/>
            <person name="Leebens-Mack J.H."/>
            <person name="Li F.W."/>
            <person name="Wang L."/>
        </authorList>
    </citation>
    <scope>NUCLEOTIDE SEQUENCE [LARGE SCALE GENOMIC DNA]</scope>
    <source>
        <strain evidence="2">cv. PW_Plant_1</strain>
    </source>
</reference>
<dbReference type="EMBL" id="CM055102">
    <property type="protein sequence ID" value="KAJ7538657.1"/>
    <property type="molecule type" value="Genomic_DNA"/>
</dbReference>